<keyword evidence="9" id="KW-0472">Membrane</keyword>
<dbReference type="Gene3D" id="2.40.160.10">
    <property type="entry name" value="Porin"/>
    <property type="match status" value="1"/>
</dbReference>
<evidence type="ECO:0000256" key="10">
    <source>
        <dbReference type="ARBA" id="ARBA00023237"/>
    </source>
</evidence>
<proteinExistence type="predicted"/>
<keyword evidence="6 11" id="KW-0732">Signal</keyword>
<dbReference type="KEGG" id="bav:BAV2520"/>
<dbReference type="Pfam" id="PF13609">
    <property type="entry name" value="Porin_4"/>
    <property type="match status" value="1"/>
</dbReference>
<dbReference type="SUPFAM" id="SSF56935">
    <property type="entry name" value="Porins"/>
    <property type="match status" value="1"/>
</dbReference>
<keyword evidence="4" id="KW-1134">Transmembrane beta strand</keyword>
<dbReference type="InterPro" id="IPR050298">
    <property type="entry name" value="Gram-neg_bact_OMP"/>
</dbReference>
<keyword evidence="3" id="KW-0813">Transport</keyword>
<keyword evidence="5" id="KW-0812">Transmembrane</keyword>
<feature type="chain" id="PRO_5004211612" evidence="11">
    <location>
        <begin position="23"/>
        <end position="344"/>
    </location>
</feature>
<evidence type="ECO:0000259" key="12">
    <source>
        <dbReference type="Pfam" id="PF13609"/>
    </source>
</evidence>
<protein>
    <submittedName>
        <fullName evidence="13">Outer membrane porin protein</fullName>
    </submittedName>
</protein>
<evidence type="ECO:0000256" key="11">
    <source>
        <dbReference type="SAM" id="SignalP"/>
    </source>
</evidence>
<evidence type="ECO:0000256" key="9">
    <source>
        <dbReference type="ARBA" id="ARBA00023136"/>
    </source>
</evidence>
<accession>Q2KX97</accession>
<dbReference type="Proteomes" id="UP000001977">
    <property type="component" value="Chromosome"/>
</dbReference>
<feature type="signal peptide" evidence="11">
    <location>
        <begin position="1"/>
        <end position="22"/>
    </location>
</feature>
<dbReference type="PANTHER" id="PTHR34501:SF9">
    <property type="entry name" value="MAJOR OUTER MEMBRANE PROTEIN P.IA"/>
    <property type="match status" value="1"/>
</dbReference>
<dbReference type="PANTHER" id="PTHR34501">
    <property type="entry name" value="PROTEIN YDDL-RELATED"/>
    <property type="match status" value="1"/>
</dbReference>
<evidence type="ECO:0000256" key="5">
    <source>
        <dbReference type="ARBA" id="ARBA00022692"/>
    </source>
</evidence>
<dbReference type="GO" id="GO:0006811">
    <property type="term" value="P:monoatomic ion transport"/>
    <property type="evidence" value="ECO:0007669"/>
    <property type="project" value="UniProtKB-KW"/>
</dbReference>
<dbReference type="InterPro" id="IPR033900">
    <property type="entry name" value="Gram_neg_porin_domain"/>
</dbReference>
<dbReference type="eggNOG" id="COG3203">
    <property type="taxonomic scope" value="Bacteria"/>
</dbReference>
<evidence type="ECO:0000313" key="14">
    <source>
        <dbReference type="Proteomes" id="UP000001977"/>
    </source>
</evidence>
<evidence type="ECO:0000256" key="8">
    <source>
        <dbReference type="ARBA" id="ARBA00023114"/>
    </source>
</evidence>
<keyword evidence="8" id="KW-0626">Porin</keyword>
<keyword evidence="10" id="KW-0998">Cell outer membrane</keyword>
<dbReference type="InterPro" id="IPR023614">
    <property type="entry name" value="Porin_dom_sf"/>
</dbReference>
<evidence type="ECO:0000256" key="3">
    <source>
        <dbReference type="ARBA" id="ARBA00022448"/>
    </source>
</evidence>
<dbReference type="STRING" id="360910.BAV2520"/>
<evidence type="ECO:0000256" key="1">
    <source>
        <dbReference type="ARBA" id="ARBA00004571"/>
    </source>
</evidence>
<comment type="subcellular location">
    <subcellularLocation>
        <location evidence="1">Cell outer membrane</location>
        <topology evidence="1">Multi-pass membrane protein</topology>
    </subcellularLocation>
</comment>
<sequence length="344" mass="37060">MRASQYGLLVEAMMLTPCLAFAAPGPQDSTLTLSGLVDMGFSYLQGADNSRLTTRSGGQSASRITLSGSEGLGGGWMAAFRLQNVFNAGNGKSLIDGRLFNSVSWLSFSGPPGELRLGRQPVLGSQWGSFDEGFDGGWGGAGDSIIPTGHGDTGRAARMNQSVIYYSPALAGFKAAAGYSFRVGDGDTTETDSMGRPLKNPNDRVFTAGLQYAKNEWTAGLTLDGLIPEGQDRRRTRNWQTGVAYATDNFGWSVNYGLLVNPNRGPAKDRRRSSAFIAGAHYRMTPNGILRLAVQRSVGIELKSVALGYQYDLSKRSNLYVYAIQRSGGILSRRVIALGMRHRF</sequence>
<dbReference type="GO" id="GO:0015288">
    <property type="term" value="F:porin activity"/>
    <property type="evidence" value="ECO:0007669"/>
    <property type="project" value="UniProtKB-KW"/>
</dbReference>
<dbReference type="GO" id="GO:0046930">
    <property type="term" value="C:pore complex"/>
    <property type="evidence" value="ECO:0007669"/>
    <property type="project" value="UniProtKB-KW"/>
</dbReference>
<dbReference type="OrthoDB" id="8982743at2"/>
<evidence type="ECO:0000256" key="4">
    <source>
        <dbReference type="ARBA" id="ARBA00022452"/>
    </source>
</evidence>
<dbReference type="EMBL" id="AM167904">
    <property type="protein sequence ID" value="CAJ50130.1"/>
    <property type="molecule type" value="Genomic_DNA"/>
</dbReference>
<evidence type="ECO:0000256" key="2">
    <source>
        <dbReference type="ARBA" id="ARBA00011233"/>
    </source>
</evidence>
<dbReference type="RefSeq" id="WP_012418176.1">
    <property type="nucleotide sequence ID" value="NC_010645.1"/>
</dbReference>
<feature type="domain" description="Porin" evidence="12">
    <location>
        <begin position="12"/>
        <end position="321"/>
    </location>
</feature>
<organism evidence="13 14">
    <name type="scientific">Bordetella avium (strain 197N)</name>
    <dbReference type="NCBI Taxonomy" id="360910"/>
    <lineage>
        <taxon>Bacteria</taxon>
        <taxon>Pseudomonadati</taxon>
        <taxon>Pseudomonadota</taxon>
        <taxon>Betaproteobacteria</taxon>
        <taxon>Burkholderiales</taxon>
        <taxon>Alcaligenaceae</taxon>
        <taxon>Bordetella</taxon>
    </lineage>
</organism>
<evidence type="ECO:0000256" key="6">
    <source>
        <dbReference type="ARBA" id="ARBA00022729"/>
    </source>
</evidence>
<evidence type="ECO:0000256" key="7">
    <source>
        <dbReference type="ARBA" id="ARBA00023065"/>
    </source>
</evidence>
<dbReference type="HOGENOM" id="CLU_876244_0_0_4"/>
<keyword evidence="7" id="KW-0406">Ion transport</keyword>
<dbReference type="CDD" id="cd00342">
    <property type="entry name" value="gram_neg_porins"/>
    <property type="match status" value="1"/>
</dbReference>
<dbReference type="AlphaFoldDB" id="Q2KX97"/>
<keyword evidence="14" id="KW-1185">Reference proteome</keyword>
<reference evidence="13 14" key="1">
    <citation type="journal article" date="2006" name="J. Bacteriol.">
        <title>Comparison of the genome sequence of the poultry pathogen Bordetella avium with those of B. bronchiseptica, B. pertussis, and B. parapertussis reveals extensive diversity in surface structures associated with host interaction.</title>
        <authorList>
            <person name="Sebaihia M."/>
            <person name="Preston A."/>
            <person name="Maskell D.J."/>
            <person name="Kuzmiak H."/>
            <person name="Connell T.D."/>
            <person name="King N.D."/>
            <person name="Orndorff P.E."/>
            <person name="Miyamoto D.M."/>
            <person name="Thomson N.R."/>
            <person name="Harris D."/>
            <person name="Goble A."/>
            <person name="Lord A."/>
            <person name="Murphy L."/>
            <person name="Quail M.A."/>
            <person name="Rutter S."/>
            <person name="Squares R."/>
            <person name="Squares S."/>
            <person name="Woodward J."/>
            <person name="Parkhill J."/>
            <person name="Temple L.M."/>
        </authorList>
    </citation>
    <scope>NUCLEOTIDE SEQUENCE [LARGE SCALE GENOMIC DNA]</scope>
    <source>
        <strain evidence="13 14">197N</strain>
    </source>
</reference>
<evidence type="ECO:0000313" key="13">
    <source>
        <dbReference type="EMBL" id="CAJ50130.1"/>
    </source>
</evidence>
<gene>
    <name evidence="13" type="ordered locus">BAV2520</name>
</gene>
<dbReference type="GO" id="GO:0009279">
    <property type="term" value="C:cell outer membrane"/>
    <property type="evidence" value="ECO:0007669"/>
    <property type="project" value="UniProtKB-SubCell"/>
</dbReference>
<comment type="subunit">
    <text evidence="2">Homotrimer.</text>
</comment>
<name>Q2KX97_BORA1</name>